<comment type="caution">
    <text evidence="15">The sequence shown here is derived from an EMBL/GenBank/DDBJ whole genome shotgun (WGS) entry which is preliminary data.</text>
</comment>
<dbReference type="Pfam" id="PF00263">
    <property type="entry name" value="Secretin"/>
    <property type="match status" value="1"/>
</dbReference>
<evidence type="ECO:0000259" key="13">
    <source>
        <dbReference type="Pfam" id="PF03958"/>
    </source>
</evidence>
<dbReference type="InterPro" id="IPR013356">
    <property type="entry name" value="T2SS_GspD"/>
</dbReference>
<evidence type="ECO:0000256" key="10">
    <source>
        <dbReference type="RuleBase" id="RU004004"/>
    </source>
</evidence>
<keyword evidence="9" id="KW-0998">Cell outer membrane</keyword>
<dbReference type="GO" id="GO:0015628">
    <property type="term" value="P:protein secretion by the type II secretion system"/>
    <property type="evidence" value="ECO:0007669"/>
    <property type="project" value="InterPro"/>
</dbReference>
<keyword evidence="5" id="KW-0812">Transmembrane</keyword>
<sequence>MKKFSNLLIITLTVLLLSSAANAQINVNLKNVSLKDFVQFVGEFTGKSIVYDERMLKGNVSIDSQAKMNKKDLMEIFYTVLSMNNLYAVSKDDYIQILQERDLQDYPDKFVKNPDKDSKDFVTSVITVEGIDLTQVAASVARLKSRLGHVQPVKGINALVIRDSSDRVNKITNVIESLKNVANNMNIKAIQIENTTATSVLQNVKNFFNQLKAQSMVAMDPVLIADDMSNVLIAAATENGMKKIEYIVSKLDSADAQAATSPKVFYLKNAVAADVEKVLNQLLGSIQDPKTKNVIKSNVASDKATNSIIVVGDSELYDKVEKLINKLDVPRKQVYVEALIIETTLEKGGNFGVEWMAGGGNDDFAGSVGYLNDGAATSFMSPVLEGNSPNFSALPGGFTAGVLGNVITYEGVKFPTLTALVNFVKTASGINILSNPQILTLDNEEAEIFVGENRPFITSTKFDSNNNPVQSYDYRDVGIRLNIQPHISSNDTITLDIKQEVKKVISNASVDAPAPITLTRSTNTTVKLRNNSKLVISGLIKDDSDVVNSAVPGLSKIPLIGWLFKSKEKSSQKTNMMVFITAKIISTQSQAENLTERKFNKSMEFDNKTDQQLREEY</sequence>
<evidence type="ECO:0000259" key="12">
    <source>
        <dbReference type="Pfam" id="PF00263"/>
    </source>
</evidence>
<evidence type="ECO:0000313" key="16">
    <source>
        <dbReference type="Proteomes" id="UP000262325"/>
    </source>
</evidence>
<evidence type="ECO:0000256" key="7">
    <source>
        <dbReference type="ARBA" id="ARBA00022927"/>
    </source>
</evidence>
<protein>
    <submittedName>
        <fullName evidence="15">Type II secretion system protein GspD</fullName>
    </submittedName>
</protein>
<comment type="similarity">
    <text evidence="2">Belongs to the bacterial secretin family. GSP D subfamily.</text>
</comment>
<dbReference type="Proteomes" id="UP000262325">
    <property type="component" value="Unassembled WGS sequence"/>
</dbReference>
<evidence type="ECO:0000256" key="11">
    <source>
        <dbReference type="SAM" id="SignalP"/>
    </source>
</evidence>
<organism evidence="15 16">
    <name type="scientific">Flexistipes sinusarabici</name>
    <dbReference type="NCBI Taxonomy" id="2352"/>
    <lineage>
        <taxon>Bacteria</taxon>
        <taxon>Pseudomonadati</taxon>
        <taxon>Deferribacterota</taxon>
        <taxon>Deferribacteres</taxon>
        <taxon>Deferribacterales</taxon>
        <taxon>Flexistipitaceae</taxon>
        <taxon>Flexistipes</taxon>
    </lineage>
</organism>
<dbReference type="PANTHER" id="PTHR30332:SF24">
    <property type="entry name" value="SECRETIN GSPD-RELATED"/>
    <property type="match status" value="1"/>
</dbReference>
<evidence type="ECO:0000259" key="14">
    <source>
        <dbReference type="Pfam" id="PF21305"/>
    </source>
</evidence>
<reference evidence="15 16" key="1">
    <citation type="journal article" date="2018" name="Nat. Biotechnol.">
        <title>A standardized bacterial taxonomy based on genome phylogeny substantially revises the tree of life.</title>
        <authorList>
            <person name="Parks D.H."/>
            <person name="Chuvochina M."/>
            <person name="Waite D.W."/>
            <person name="Rinke C."/>
            <person name="Skarshewski A."/>
            <person name="Chaumeil P.A."/>
            <person name="Hugenholtz P."/>
        </authorList>
    </citation>
    <scope>NUCLEOTIDE SEQUENCE [LARGE SCALE GENOMIC DNA]</scope>
    <source>
        <strain evidence="15">UBA8672</strain>
    </source>
</reference>
<evidence type="ECO:0000256" key="3">
    <source>
        <dbReference type="ARBA" id="ARBA00022448"/>
    </source>
</evidence>
<keyword evidence="4" id="KW-1134">Transmembrane beta strand</keyword>
<comment type="subcellular location">
    <subcellularLocation>
        <location evidence="1 10">Cell outer membrane</location>
    </subcellularLocation>
</comment>
<dbReference type="InterPro" id="IPR004846">
    <property type="entry name" value="T2SS/T3SS_dom"/>
</dbReference>
<gene>
    <name evidence="15" type="primary">gspD</name>
    <name evidence="15" type="ORF">DHM44_10065</name>
</gene>
<dbReference type="Gene3D" id="3.30.1370.120">
    <property type="match status" value="3"/>
</dbReference>
<dbReference type="AlphaFoldDB" id="A0A3D5QEE4"/>
<feature type="chain" id="PRO_5017604905" evidence="11">
    <location>
        <begin position="24"/>
        <end position="617"/>
    </location>
</feature>
<evidence type="ECO:0000256" key="8">
    <source>
        <dbReference type="ARBA" id="ARBA00023136"/>
    </source>
</evidence>
<proteinExistence type="inferred from homology"/>
<dbReference type="InterPro" id="IPR050810">
    <property type="entry name" value="Bact_Secretion_Sys_Channel"/>
</dbReference>
<accession>A0A3D5QEE4</accession>
<feature type="signal peptide" evidence="11">
    <location>
        <begin position="1"/>
        <end position="23"/>
    </location>
</feature>
<dbReference type="Pfam" id="PF03958">
    <property type="entry name" value="Secretin_N"/>
    <property type="match status" value="1"/>
</dbReference>
<dbReference type="EMBL" id="DPPF01000213">
    <property type="protein sequence ID" value="HCW94010.1"/>
    <property type="molecule type" value="Genomic_DNA"/>
</dbReference>
<keyword evidence="6 11" id="KW-0732">Signal</keyword>
<keyword evidence="8" id="KW-0472">Membrane</keyword>
<feature type="domain" description="Type II/III secretion system secretin-like" evidence="12">
    <location>
        <begin position="425"/>
        <end position="585"/>
    </location>
</feature>
<evidence type="ECO:0000256" key="1">
    <source>
        <dbReference type="ARBA" id="ARBA00004442"/>
    </source>
</evidence>
<feature type="domain" description="GspD-like N0" evidence="14">
    <location>
        <begin position="27"/>
        <end position="97"/>
    </location>
</feature>
<name>A0A3D5QEE4_FLESI</name>
<keyword evidence="7" id="KW-0653">Protein transport</keyword>
<dbReference type="PANTHER" id="PTHR30332">
    <property type="entry name" value="PROBABLE GENERAL SECRETION PATHWAY PROTEIN D"/>
    <property type="match status" value="1"/>
</dbReference>
<keyword evidence="3 10" id="KW-0813">Transport</keyword>
<evidence type="ECO:0000256" key="5">
    <source>
        <dbReference type="ARBA" id="ARBA00022692"/>
    </source>
</evidence>
<evidence type="ECO:0000256" key="9">
    <source>
        <dbReference type="ARBA" id="ARBA00023237"/>
    </source>
</evidence>
<feature type="domain" description="NolW-like" evidence="13">
    <location>
        <begin position="263"/>
        <end position="333"/>
    </location>
</feature>
<dbReference type="NCBIfam" id="TIGR02517">
    <property type="entry name" value="type_II_gspD"/>
    <property type="match status" value="1"/>
</dbReference>
<evidence type="ECO:0000256" key="4">
    <source>
        <dbReference type="ARBA" id="ARBA00022452"/>
    </source>
</evidence>
<dbReference type="GO" id="GO:0015627">
    <property type="term" value="C:type II protein secretion system complex"/>
    <property type="evidence" value="ECO:0007669"/>
    <property type="project" value="InterPro"/>
</dbReference>
<dbReference type="InterPro" id="IPR049371">
    <property type="entry name" value="GspD-like_N0"/>
</dbReference>
<dbReference type="InterPro" id="IPR001775">
    <property type="entry name" value="GspD/PilQ"/>
</dbReference>
<evidence type="ECO:0000256" key="6">
    <source>
        <dbReference type="ARBA" id="ARBA00022729"/>
    </source>
</evidence>
<evidence type="ECO:0000313" key="15">
    <source>
        <dbReference type="EMBL" id="HCW94010.1"/>
    </source>
</evidence>
<dbReference type="PRINTS" id="PR00811">
    <property type="entry name" value="BCTERIALGSPD"/>
</dbReference>
<dbReference type="Pfam" id="PF21305">
    <property type="entry name" value="type_II_gspD_N0"/>
    <property type="match status" value="1"/>
</dbReference>
<dbReference type="InterPro" id="IPR005644">
    <property type="entry name" value="NolW-like"/>
</dbReference>
<evidence type="ECO:0000256" key="2">
    <source>
        <dbReference type="ARBA" id="ARBA00006980"/>
    </source>
</evidence>
<dbReference type="GO" id="GO:0009279">
    <property type="term" value="C:cell outer membrane"/>
    <property type="evidence" value="ECO:0007669"/>
    <property type="project" value="UniProtKB-SubCell"/>
</dbReference>
<dbReference type="InterPro" id="IPR038591">
    <property type="entry name" value="NolW-like_sf"/>
</dbReference>